<protein>
    <submittedName>
        <fullName evidence="1">Uncharacterized protein</fullName>
    </submittedName>
</protein>
<dbReference type="EMBL" id="MU826351">
    <property type="protein sequence ID" value="KAJ7381217.1"/>
    <property type="molecule type" value="Genomic_DNA"/>
</dbReference>
<reference evidence="1" key="1">
    <citation type="submission" date="2023-01" db="EMBL/GenBank/DDBJ databases">
        <title>Genome assembly of the deep-sea coral Lophelia pertusa.</title>
        <authorList>
            <person name="Herrera S."/>
            <person name="Cordes E."/>
        </authorList>
    </citation>
    <scope>NUCLEOTIDE SEQUENCE</scope>
    <source>
        <strain evidence="1">USNM1676648</strain>
        <tissue evidence="1">Polyp</tissue>
    </source>
</reference>
<dbReference type="AlphaFoldDB" id="A0A9W9ZGD1"/>
<feature type="non-terminal residue" evidence="1">
    <location>
        <position position="67"/>
    </location>
</feature>
<evidence type="ECO:0000313" key="2">
    <source>
        <dbReference type="Proteomes" id="UP001163046"/>
    </source>
</evidence>
<organism evidence="1 2">
    <name type="scientific">Desmophyllum pertusum</name>
    <dbReference type="NCBI Taxonomy" id="174260"/>
    <lineage>
        <taxon>Eukaryota</taxon>
        <taxon>Metazoa</taxon>
        <taxon>Cnidaria</taxon>
        <taxon>Anthozoa</taxon>
        <taxon>Hexacorallia</taxon>
        <taxon>Scleractinia</taxon>
        <taxon>Caryophylliina</taxon>
        <taxon>Caryophylliidae</taxon>
        <taxon>Desmophyllum</taxon>
    </lineage>
</organism>
<dbReference type="Proteomes" id="UP001163046">
    <property type="component" value="Unassembled WGS sequence"/>
</dbReference>
<feature type="non-terminal residue" evidence="1">
    <location>
        <position position="1"/>
    </location>
</feature>
<proteinExistence type="predicted"/>
<evidence type="ECO:0000313" key="1">
    <source>
        <dbReference type="EMBL" id="KAJ7381217.1"/>
    </source>
</evidence>
<sequence>KLDVLAPTSSLIAETVWGALRVHCTVVVSHKIYHSHASPGAVELGVNQDLDNAATWFKENGMKANPD</sequence>
<gene>
    <name evidence="1" type="ORF">OS493_004818</name>
</gene>
<name>A0A9W9ZGD1_9CNID</name>
<comment type="caution">
    <text evidence="1">The sequence shown here is derived from an EMBL/GenBank/DDBJ whole genome shotgun (WGS) entry which is preliminary data.</text>
</comment>
<accession>A0A9W9ZGD1</accession>
<keyword evidence="2" id="KW-1185">Reference proteome</keyword>